<evidence type="ECO:0000256" key="10">
    <source>
        <dbReference type="ARBA" id="ARBA00023180"/>
    </source>
</evidence>
<dbReference type="FunFam" id="2.60.40.10:FF:000039">
    <property type="entry name" value="Unc-5 netrin receptor C"/>
    <property type="match status" value="1"/>
</dbReference>
<dbReference type="Gene3D" id="1.10.533.10">
    <property type="entry name" value="Death Domain, Fas"/>
    <property type="match status" value="1"/>
</dbReference>
<keyword evidence="9 12" id="KW-0675">Receptor</keyword>
<evidence type="ECO:0000256" key="12">
    <source>
        <dbReference type="RuleBase" id="RU367033"/>
    </source>
</evidence>
<evidence type="ECO:0000256" key="11">
    <source>
        <dbReference type="ARBA" id="ARBA00023319"/>
    </source>
</evidence>
<dbReference type="InterPro" id="IPR013098">
    <property type="entry name" value="Ig_I-set"/>
</dbReference>
<dbReference type="InterPro" id="IPR057755">
    <property type="entry name" value="UNC5A-D-like_N"/>
</dbReference>
<dbReference type="InterPro" id="IPR000906">
    <property type="entry name" value="ZU5_dom"/>
</dbReference>
<evidence type="ECO:0000259" key="14">
    <source>
        <dbReference type="PROSITE" id="PS50017"/>
    </source>
</evidence>
<dbReference type="SMART" id="SM00218">
    <property type="entry name" value="ZU5"/>
    <property type="match status" value="1"/>
</dbReference>
<evidence type="ECO:0000256" key="13">
    <source>
        <dbReference type="SAM" id="MobiDB-lite"/>
    </source>
</evidence>
<dbReference type="InterPro" id="IPR036179">
    <property type="entry name" value="Ig-like_dom_sf"/>
</dbReference>
<dbReference type="InterPro" id="IPR011029">
    <property type="entry name" value="DEATH-like_dom_sf"/>
</dbReference>
<evidence type="ECO:0000256" key="9">
    <source>
        <dbReference type="ARBA" id="ARBA00023170"/>
    </source>
</evidence>
<dbReference type="Ensembl" id="ENSOMYT00000161563.1">
    <property type="protein sequence ID" value="ENSOMYP00000142608.1"/>
    <property type="gene ID" value="ENSOMYG00000013842.2"/>
</dbReference>
<keyword evidence="8" id="KW-1015">Disulfide bond</keyword>
<evidence type="ECO:0000313" key="17">
    <source>
        <dbReference type="Ensembl" id="ENSOMYP00000142608.1"/>
    </source>
</evidence>
<reference evidence="17" key="3">
    <citation type="submission" date="2025-09" db="UniProtKB">
        <authorList>
            <consortium name="Ensembl"/>
        </authorList>
    </citation>
    <scope>IDENTIFICATION</scope>
</reference>
<dbReference type="GO" id="GO:0005886">
    <property type="term" value="C:plasma membrane"/>
    <property type="evidence" value="ECO:0007669"/>
    <property type="project" value="UniProtKB-SubCell"/>
</dbReference>
<dbReference type="Pfam" id="PF00531">
    <property type="entry name" value="Death"/>
    <property type="match status" value="1"/>
</dbReference>
<dbReference type="PANTHER" id="PTHR12582:SF5">
    <property type="entry name" value="NETRIN RECEPTOR UNC5D"/>
    <property type="match status" value="1"/>
</dbReference>
<evidence type="ECO:0000259" key="15">
    <source>
        <dbReference type="PROSITE" id="PS50835"/>
    </source>
</evidence>
<keyword evidence="18" id="KW-1185">Reference proteome</keyword>
<evidence type="ECO:0000313" key="18">
    <source>
        <dbReference type="Proteomes" id="UP000694395"/>
    </source>
</evidence>
<keyword evidence="10" id="KW-0325">Glycoprotein</keyword>
<protein>
    <recommendedName>
        <fullName evidence="12">Netrin receptor UNC5</fullName>
    </recommendedName>
</protein>
<dbReference type="InterPro" id="IPR007110">
    <property type="entry name" value="Ig-like_dom"/>
</dbReference>
<dbReference type="InterPro" id="IPR037936">
    <property type="entry name" value="UNC5A-D"/>
</dbReference>
<dbReference type="Gene3D" id="2.20.100.10">
    <property type="entry name" value="Thrombospondin type-1 (TSP1) repeat"/>
    <property type="match status" value="1"/>
</dbReference>
<evidence type="ECO:0000256" key="5">
    <source>
        <dbReference type="ARBA" id="ARBA00022729"/>
    </source>
</evidence>
<keyword evidence="11 12" id="KW-0393">Immunoglobulin domain</keyword>
<dbReference type="SMART" id="SM00005">
    <property type="entry name" value="DEATH"/>
    <property type="match status" value="1"/>
</dbReference>
<dbReference type="SMART" id="SM00209">
    <property type="entry name" value="TSP1"/>
    <property type="match status" value="1"/>
</dbReference>
<dbReference type="InterPro" id="IPR036383">
    <property type="entry name" value="TSP1_rpt_sf"/>
</dbReference>
<dbReference type="GO" id="GO:0005042">
    <property type="term" value="F:netrin receptor activity"/>
    <property type="evidence" value="ECO:0007669"/>
    <property type="project" value="UniProtKB-UniRule"/>
</dbReference>
<dbReference type="InterPro" id="IPR000884">
    <property type="entry name" value="TSP1_rpt"/>
</dbReference>
<dbReference type="SMART" id="SM00409">
    <property type="entry name" value="IG"/>
    <property type="match status" value="1"/>
</dbReference>
<dbReference type="PROSITE" id="PS50017">
    <property type="entry name" value="DEATH_DOMAIN"/>
    <property type="match status" value="1"/>
</dbReference>
<dbReference type="PROSITE" id="PS50835">
    <property type="entry name" value="IG_LIKE"/>
    <property type="match status" value="1"/>
</dbReference>
<dbReference type="InterPro" id="IPR003599">
    <property type="entry name" value="Ig_sub"/>
</dbReference>
<comment type="similarity">
    <text evidence="2 12">Belongs to the unc-5 family.</text>
</comment>
<feature type="compositionally biased region" description="Low complexity" evidence="13">
    <location>
        <begin position="813"/>
        <end position="841"/>
    </location>
</feature>
<keyword evidence="7" id="KW-0472">Membrane</keyword>
<dbReference type="Pfam" id="PF00090">
    <property type="entry name" value="TSP_1"/>
    <property type="match status" value="1"/>
</dbReference>
<feature type="region of interest" description="Disordered" evidence="13">
    <location>
        <begin position="813"/>
        <end position="851"/>
    </location>
</feature>
<dbReference type="PROSITE" id="PS51145">
    <property type="entry name" value="ZU5"/>
    <property type="match status" value="1"/>
</dbReference>
<dbReference type="Gene3D" id="2.60.40.10">
    <property type="entry name" value="Immunoglobulins"/>
    <property type="match status" value="2"/>
</dbReference>
<feature type="region of interest" description="Disordered" evidence="13">
    <location>
        <begin position="1"/>
        <end position="23"/>
    </location>
</feature>
<name>A0A8K9Y2J0_ONCMY</name>
<dbReference type="FunFam" id="2.60.220.30:FF:000006">
    <property type="entry name" value="Unc-5 netrin receptor D"/>
    <property type="match status" value="1"/>
</dbReference>
<evidence type="ECO:0000259" key="16">
    <source>
        <dbReference type="PROSITE" id="PS51145"/>
    </source>
</evidence>
<evidence type="ECO:0000256" key="7">
    <source>
        <dbReference type="ARBA" id="ARBA00023136"/>
    </source>
</evidence>
<dbReference type="Gene3D" id="2.60.220.30">
    <property type="match status" value="1"/>
</dbReference>
<reference evidence="17" key="1">
    <citation type="submission" date="2020-07" db="EMBL/GenBank/DDBJ databases">
        <title>A long reads based de novo assembly of the rainbow trout Arlee double haploid line genome.</title>
        <authorList>
            <person name="Gao G."/>
            <person name="Palti Y."/>
        </authorList>
    </citation>
    <scope>NUCLEOTIDE SEQUENCE [LARGE SCALE GENOMIC DNA]</scope>
</reference>
<dbReference type="InterPro" id="IPR013783">
    <property type="entry name" value="Ig-like_fold"/>
</dbReference>
<dbReference type="GO" id="GO:0007411">
    <property type="term" value="P:axon guidance"/>
    <property type="evidence" value="ECO:0007669"/>
    <property type="project" value="TreeGrafter"/>
</dbReference>
<feature type="domain" description="Ig-like" evidence="15">
    <location>
        <begin position="135"/>
        <end position="211"/>
    </location>
</feature>
<evidence type="ECO:0000256" key="6">
    <source>
        <dbReference type="ARBA" id="ARBA00022989"/>
    </source>
</evidence>
<keyword evidence="6" id="KW-1133">Transmembrane helix</keyword>
<keyword evidence="4" id="KW-0812">Transmembrane</keyword>
<feature type="region of interest" description="Disordered" evidence="13">
    <location>
        <begin position="409"/>
        <end position="428"/>
    </location>
</feature>
<organism evidence="17 18">
    <name type="scientific">Oncorhynchus mykiss</name>
    <name type="common">Rainbow trout</name>
    <name type="synonym">Salmo gairdneri</name>
    <dbReference type="NCBI Taxonomy" id="8022"/>
    <lineage>
        <taxon>Eukaryota</taxon>
        <taxon>Metazoa</taxon>
        <taxon>Chordata</taxon>
        <taxon>Craniata</taxon>
        <taxon>Vertebrata</taxon>
        <taxon>Euteleostomi</taxon>
        <taxon>Actinopterygii</taxon>
        <taxon>Neopterygii</taxon>
        <taxon>Teleostei</taxon>
        <taxon>Protacanthopterygii</taxon>
        <taxon>Salmoniformes</taxon>
        <taxon>Salmonidae</taxon>
        <taxon>Salmoninae</taxon>
        <taxon>Oncorhynchus</taxon>
    </lineage>
</organism>
<dbReference type="Proteomes" id="UP000694395">
    <property type="component" value="Chromosome 5"/>
</dbReference>
<feature type="domain" description="Death" evidence="14">
    <location>
        <begin position="756"/>
        <end position="811"/>
    </location>
</feature>
<reference evidence="17" key="2">
    <citation type="submission" date="2025-08" db="UniProtKB">
        <authorList>
            <consortium name="Ensembl"/>
        </authorList>
    </citation>
    <scope>IDENTIFICATION</scope>
</reference>
<comment type="function">
    <text evidence="12">Receptor for netrin required for axon guidance. Mediates axon repulsion of neuronal growth cones in the developing nervous system upon ligand binding.</text>
</comment>
<dbReference type="PROSITE" id="PS50092">
    <property type="entry name" value="TSP1"/>
    <property type="match status" value="1"/>
</dbReference>
<dbReference type="InterPro" id="IPR000488">
    <property type="entry name" value="Death_dom"/>
</dbReference>
<dbReference type="FunFam" id="2.20.100.10:FF:000001">
    <property type="entry name" value="semaphorin-5A isoform X1"/>
    <property type="match status" value="1"/>
</dbReference>
<evidence type="ECO:0000256" key="3">
    <source>
        <dbReference type="ARBA" id="ARBA00022473"/>
    </source>
</evidence>
<evidence type="ECO:0000256" key="8">
    <source>
        <dbReference type="ARBA" id="ARBA00023157"/>
    </source>
</evidence>
<dbReference type="Pfam" id="PF25609">
    <property type="entry name" value="Unc5_NetrinR_N"/>
    <property type="match status" value="1"/>
</dbReference>
<dbReference type="SMART" id="SM00408">
    <property type="entry name" value="IGc2"/>
    <property type="match status" value="1"/>
</dbReference>
<dbReference type="SUPFAM" id="SSF48726">
    <property type="entry name" value="Immunoglobulin"/>
    <property type="match status" value="2"/>
</dbReference>
<dbReference type="GeneTree" id="ENSGT00950000182815"/>
<sequence length="851" mass="94017">MSCSLSPGSRSDALQHGTSGTLPHFLQEPDDAYIVKSNPIKLKCRARPALQIFFKCNGEWVHQSQHQSQEHTDEGTGLKIREVMINVSRQQVEDFHGPEDYWCLCVAWSHLGTSKSRKATVRIAYLRKNFEQDPQGREVPIKGMIVLHCRPPEGVPVAEVEWLKNEEPVGSDGNIDTRADHNLIIQEARLSDSGNYTCLASNIVAKRRSLTATVVIFVNGGWSLWTDWSACNVPCGRGVQKRSRTCTNPAPLNGGAFCEGMSQASCLSDYLSDVALYSGLAAGVVTVVVLIVAVTLYRRNQSEYGVDVIDSSALTGGSSLQPDLTVSRTYTSPICFQDSMDKELISQEPSLFDPLPDLKVKVHSSFMVSLGVSERGAEYHAQKAHPQTFPRGLAPDYSGVRVEGTLRERREKSLLAPHAPPTPSRPPLRTSGVLGHAGGRLVVPNTGVSLLVPHGGIAEDTTWEMYMVINQEDSKESQEVLLSPEVTYGPPGLDLSCPVAMTIAHCAEFATDNWNIRLKRQTQDNKWEEVMSVEEESTSCYCLLEAQCCHLLLESPGRYALVGEPLSQEAVKRLRLAVFGSADNTNPLGYSLRVYCVDNTPYAFQEVASVERVRGGRLLEEPKTLLFRGNSFSLQLSIQDIPQFLWSIKPFTTCQEFSFSQVWASNQRPLQCAFSLERYSPASSQLSCKISVRQVKGQEQILQVYTSVVESEKEVVPFFTQSNCTTTSLTGSRAFKIPLSIRQRICATFDTANAKGKDWQLLAQKLHIDRNLCYFARQESPSAVILSLWEAQHQDTGDLDSLASALEEIGKVHSSTHSTSSRATTLTTTGTTTRTTTTLGRSTEELDTEFT</sequence>
<evidence type="ECO:0000256" key="2">
    <source>
        <dbReference type="ARBA" id="ARBA00009844"/>
    </source>
</evidence>
<dbReference type="Pfam" id="PF00791">
    <property type="entry name" value="ZU5"/>
    <property type="match status" value="1"/>
</dbReference>
<accession>A0A8K9Y2J0</accession>
<evidence type="ECO:0000256" key="4">
    <source>
        <dbReference type="ARBA" id="ARBA00022692"/>
    </source>
</evidence>
<keyword evidence="3 12" id="KW-0217">Developmental protein</keyword>
<dbReference type="FunFam" id="2.60.40.10:FF:000037">
    <property type="entry name" value="Unc-5 netrin receptor C"/>
    <property type="match status" value="1"/>
</dbReference>
<keyword evidence="5" id="KW-0732">Signal</keyword>
<comment type="subcellular location">
    <subcellularLocation>
        <location evidence="12">Cell membrane</location>
        <topology evidence="12">Single-pass type I membrane protein</topology>
    </subcellularLocation>
    <subcellularLocation>
        <location evidence="1">Membrane</location>
        <topology evidence="1">Single-pass type I membrane protein</topology>
    </subcellularLocation>
</comment>
<evidence type="ECO:0000256" key="1">
    <source>
        <dbReference type="ARBA" id="ARBA00004479"/>
    </source>
</evidence>
<dbReference type="Pfam" id="PF07679">
    <property type="entry name" value="I-set"/>
    <property type="match status" value="1"/>
</dbReference>
<dbReference type="Pfam" id="PF17217">
    <property type="entry name" value="UPA"/>
    <property type="match status" value="1"/>
</dbReference>
<dbReference type="SUPFAM" id="SSF47986">
    <property type="entry name" value="DEATH domain"/>
    <property type="match status" value="1"/>
</dbReference>
<feature type="domain" description="ZU5" evidence="16">
    <location>
        <begin position="428"/>
        <end position="565"/>
    </location>
</feature>
<dbReference type="SUPFAM" id="SSF82895">
    <property type="entry name" value="TSP-1 type 1 repeat"/>
    <property type="match status" value="1"/>
</dbReference>
<dbReference type="InterPro" id="IPR003598">
    <property type="entry name" value="Ig_sub2"/>
</dbReference>
<dbReference type="PANTHER" id="PTHR12582">
    <property type="entry name" value="NETRIN RECEPTOR UNC5"/>
    <property type="match status" value="1"/>
</dbReference>
<dbReference type="InterPro" id="IPR033772">
    <property type="entry name" value="UPA"/>
</dbReference>
<proteinExistence type="inferred from homology"/>
<dbReference type="AlphaFoldDB" id="A0A8K9Y2J0"/>
<dbReference type="FunFam" id="1.10.533.10:FF:000001">
    <property type="entry name" value="Unc-5 netrin receptor B"/>
    <property type="match status" value="1"/>
</dbReference>